<accession>A0ABR2GBF7</accession>
<dbReference type="EMBL" id="JBBPBM010000001">
    <property type="protein sequence ID" value="KAK8600246.1"/>
    <property type="molecule type" value="Genomic_DNA"/>
</dbReference>
<keyword evidence="1" id="KW-0812">Transmembrane</keyword>
<reference evidence="3 4" key="1">
    <citation type="journal article" date="2024" name="G3 (Bethesda)">
        <title>Genome assembly of Hibiscus sabdariffa L. provides insights into metabolisms of medicinal natural products.</title>
        <authorList>
            <person name="Kim T."/>
        </authorList>
    </citation>
    <scope>NUCLEOTIDE SEQUENCE [LARGE SCALE GENOMIC DNA]</scope>
    <source>
        <strain evidence="3">TK-2024</strain>
        <tissue evidence="3">Old leaves</tissue>
    </source>
</reference>
<gene>
    <name evidence="3" type="ORF">V6N12_050102</name>
</gene>
<feature type="signal peptide" evidence="2">
    <location>
        <begin position="1"/>
        <end position="19"/>
    </location>
</feature>
<evidence type="ECO:0000313" key="4">
    <source>
        <dbReference type="Proteomes" id="UP001472677"/>
    </source>
</evidence>
<name>A0ABR2GBF7_9ROSI</name>
<feature type="chain" id="PRO_5045090362" description="Transmembrane protein" evidence="2">
    <location>
        <begin position="20"/>
        <end position="137"/>
    </location>
</feature>
<keyword evidence="2" id="KW-0732">Signal</keyword>
<organism evidence="3 4">
    <name type="scientific">Hibiscus sabdariffa</name>
    <name type="common">roselle</name>
    <dbReference type="NCBI Taxonomy" id="183260"/>
    <lineage>
        <taxon>Eukaryota</taxon>
        <taxon>Viridiplantae</taxon>
        <taxon>Streptophyta</taxon>
        <taxon>Embryophyta</taxon>
        <taxon>Tracheophyta</taxon>
        <taxon>Spermatophyta</taxon>
        <taxon>Magnoliopsida</taxon>
        <taxon>eudicotyledons</taxon>
        <taxon>Gunneridae</taxon>
        <taxon>Pentapetalae</taxon>
        <taxon>rosids</taxon>
        <taxon>malvids</taxon>
        <taxon>Malvales</taxon>
        <taxon>Malvaceae</taxon>
        <taxon>Malvoideae</taxon>
        <taxon>Hibiscus</taxon>
    </lineage>
</organism>
<dbReference type="PANTHER" id="PTHR34558">
    <property type="entry name" value="EXPRESSED PROTEIN"/>
    <property type="match status" value="1"/>
</dbReference>
<keyword evidence="1" id="KW-1133">Transmembrane helix</keyword>
<evidence type="ECO:0000256" key="1">
    <source>
        <dbReference type="SAM" id="Phobius"/>
    </source>
</evidence>
<keyword evidence="4" id="KW-1185">Reference proteome</keyword>
<evidence type="ECO:0008006" key="5">
    <source>
        <dbReference type="Google" id="ProtNLM"/>
    </source>
</evidence>
<sequence length="137" mass="14339">MARFPLLCLVLVNVVVAMARENAQTSGSVGSPIRKLGKHQLVKTIGNAPASSPSQAPHSADHAAAITEPNNGEKVSVEGEAIHLQNHHQSMDKSIAGGSVILGGLATTFLLAVFCYIKATGRHKSGLGTHQINDENQ</sequence>
<protein>
    <recommendedName>
        <fullName evidence="5">Transmembrane protein</fullName>
    </recommendedName>
</protein>
<feature type="transmembrane region" description="Helical" evidence="1">
    <location>
        <begin position="95"/>
        <end position="117"/>
    </location>
</feature>
<keyword evidence="1" id="KW-0472">Membrane</keyword>
<proteinExistence type="predicted"/>
<evidence type="ECO:0000256" key="2">
    <source>
        <dbReference type="SAM" id="SignalP"/>
    </source>
</evidence>
<comment type="caution">
    <text evidence="3">The sequence shown here is derived from an EMBL/GenBank/DDBJ whole genome shotgun (WGS) entry which is preliminary data.</text>
</comment>
<evidence type="ECO:0000313" key="3">
    <source>
        <dbReference type="EMBL" id="KAK8600246.1"/>
    </source>
</evidence>
<dbReference type="PANTHER" id="PTHR34558:SF9">
    <property type="entry name" value="F3L24.15 PROTEIN"/>
    <property type="match status" value="1"/>
</dbReference>
<dbReference type="Proteomes" id="UP001472677">
    <property type="component" value="Unassembled WGS sequence"/>
</dbReference>